<gene>
    <name evidence="3" type="ORF">GFK26_15410</name>
</gene>
<sequence length="327" mass="34556">MHSTSHFARRLIGIAALACSTLAFAQDYPTRTITLVLPAPPGGATDVLARVMADELGKRLGQTVIVDNKPGASGLLGASAVARAAPDGYTLFFSHATPIYYAPYMFSKVPYDVRRDFAFITEICSASLVFAVGKDVPVQNMKELVSWATANKGKVNYGSFGVGSSSHLLMAHLSESRHLDMAHAAYKGEAPMIQDILGGQIPMGIGTLGTMAPHLASGRLKALAIVGDKRLPELANVPTMVEAGFPDDEFKPLGGVMLTAPAKTPAPILARLEKEARAVVQTAAMKARFQAFGLVGMGNSSAEFRKNFEASGPVIQKLVQVSGAKVD</sequence>
<dbReference type="EMBL" id="CP045644">
    <property type="protein sequence ID" value="QFZ84043.1"/>
    <property type="molecule type" value="Genomic_DNA"/>
</dbReference>
<evidence type="ECO:0000256" key="2">
    <source>
        <dbReference type="SAM" id="SignalP"/>
    </source>
</evidence>
<dbReference type="Gene3D" id="3.40.190.150">
    <property type="entry name" value="Bordetella uptake gene, domain 1"/>
    <property type="match status" value="1"/>
</dbReference>
<name>A0A5Q0M3E0_VARPD</name>
<dbReference type="AlphaFoldDB" id="A0A5Q0M3E0"/>
<dbReference type="SUPFAM" id="SSF53850">
    <property type="entry name" value="Periplasmic binding protein-like II"/>
    <property type="match status" value="1"/>
</dbReference>
<evidence type="ECO:0000313" key="3">
    <source>
        <dbReference type="EMBL" id="QFZ84043.1"/>
    </source>
</evidence>
<dbReference type="InterPro" id="IPR005064">
    <property type="entry name" value="BUG"/>
</dbReference>
<dbReference type="Proteomes" id="UP000326780">
    <property type="component" value="Chromosome"/>
</dbReference>
<keyword evidence="2" id="KW-0732">Signal</keyword>
<dbReference type="Pfam" id="PF03401">
    <property type="entry name" value="TctC"/>
    <property type="match status" value="1"/>
</dbReference>
<dbReference type="InterPro" id="IPR042100">
    <property type="entry name" value="Bug_dom1"/>
</dbReference>
<evidence type="ECO:0000256" key="1">
    <source>
        <dbReference type="ARBA" id="ARBA00006987"/>
    </source>
</evidence>
<dbReference type="PANTHER" id="PTHR42928">
    <property type="entry name" value="TRICARBOXYLATE-BINDING PROTEIN"/>
    <property type="match status" value="1"/>
</dbReference>
<feature type="chain" id="PRO_5024805866" evidence="2">
    <location>
        <begin position="26"/>
        <end position="327"/>
    </location>
</feature>
<proteinExistence type="inferred from homology"/>
<dbReference type="CDD" id="cd07012">
    <property type="entry name" value="PBP2_Bug_TTT"/>
    <property type="match status" value="1"/>
</dbReference>
<organism evidence="3 4">
    <name type="scientific">Variovorax paradoxus</name>
    <dbReference type="NCBI Taxonomy" id="34073"/>
    <lineage>
        <taxon>Bacteria</taxon>
        <taxon>Pseudomonadati</taxon>
        <taxon>Pseudomonadota</taxon>
        <taxon>Betaproteobacteria</taxon>
        <taxon>Burkholderiales</taxon>
        <taxon>Comamonadaceae</taxon>
        <taxon>Variovorax</taxon>
    </lineage>
</organism>
<feature type="signal peptide" evidence="2">
    <location>
        <begin position="1"/>
        <end position="25"/>
    </location>
</feature>
<dbReference type="PIRSF" id="PIRSF017082">
    <property type="entry name" value="YflP"/>
    <property type="match status" value="1"/>
</dbReference>
<dbReference type="Gene3D" id="3.40.190.10">
    <property type="entry name" value="Periplasmic binding protein-like II"/>
    <property type="match status" value="1"/>
</dbReference>
<reference evidence="3 4" key="1">
    <citation type="submission" date="2019-10" db="EMBL/GenBank/DDBJ databases">
        <title>Complete genome sequence of Variovorax paradoxus 5C-2.</title>
        <authorList>
            <person name="Gogoleva N.E."/>
            <person name="Balkin A.S."/>
        </authorList>
    </citation>
    <scope>NUCLEOTIDE SEQUENCE [LARGE SCALE GENOMIC DNA]</scope>
    <source>
        <strain evidence="3 4">5C-2</strain>
    </source>
</reference>
<comment type="similarity">
    <text evidence="1">Belongs to the UPF0065 (bug) family.</text>
</comment>
<accession>A0A5Q0M3E0</accession>
<evidence type="ECO:0000313" key="4">
    <source>
        <dbReference type="Proteomes" id="UP000326780"/>
    </source>
</evidence>
<dbReference type="RefSeq" id="WP_153282696.1">
    <property type="nucleotide sequence ID" value="NZ_CP045644.1"/>
</dbReference>
<protein>
    <submittedName>
        <fullName evidence="3">Tripartite tricarboxylate transporter substrate binding protein</fullName>
    </submittedName>
</protein>
<dbReference type="PANTHER" id="PTHR42928:SF5">
    <property type="entry name" value="BLR1237 PROTEIN"/>
    <property type="match status" value="1"/>
</dbReference>